<dbReference type="CDD" id="cd06261">
    <property type="entry name" value="TM_PBP2"/>
    <property type="match status" value="1"/>
</dbReference>
<dbReference type="PANTHER" id="PTHR32243:SF34">
    <property type="entry name" value="GALACTOOLIGOSACCHARIDES TRANSPORT SYSTEM PERMEASE PROTEIN GANQ"/>
    <property type="match status" value="1"/>
</dbReference>
<evidence type="ECO:0000313" key="10">
    <source>
        <dbReference type="Proteomes" id="UP000327039"/>
    </source>
</evidence>
<feature type="transmembrane region" description="Helical" evidence="7">
    <location>
        <begin position="107"/>
        <end position="132"/>
    </location>
</feature>
<feature type="transmembrane region" description="Helical" evidence="7">
    <location>
        <begin position="241"/>
        <end position="262"/>
    </location>
</feature>
<dbReference type="GO" id="GO:0042956">
    <property type="term" value="P:maltodextrin transmembrane transport"/>
    <property type="evidence" value="ECO:0007669"/>
    <property type="project" value="TreeGrafter"/>
</dbReference>
<feature type="transmembrane region" description="Helical" evidence="7">
    <location>
        <begin position="138"/>
        <end position="157"/>
    </location>
</feature>
<evidence type="ECO:0000259" key="8">
    <source>
        <dbReference type="PROSITE" id="PS50928"/>
    </source>
</evidence>
<evidence type="ECO:0000256" key="7">
    <source>
        <dbReference type="RuleBase" id="RU363032"/>
    </source>
</evidence>
<dbReference type="Gene3D" id="1.10.3720.10">
    <property type="entry name" value="MetI-like"/>
    <property type="match status" value="1"/>
</dbReference>
<feature type="transmembrane region" description="Helical" evidence="7">
    <location>
        <begin position="12"/>
        <end position="32"/>
    </location>
</feature>
<comment type="caution">
    <text evidence="9">The sequence shown here is derived from an EMBL/GenBank/DDBJ whole genome shotgun (WGS) entry which is preliminary data.</text>
</comment>
<feature type="domain" description="ABC transmembrane type-1" evidence="8">
    <location>
        <begin position="70"/>
        <end position="262"/>
    </location>
</feature>
<accession>A0A5J5IU69</accession>
<dbReference type="GO" id="GO:0015423">
    <property type="term" value="F:ABC-type maltose transporter activity"/>
    <property type="evidence" value="ECO:0007669"/>
    <property type="project" value="TreeGrafter"/>
</dbReference>
<dbReference type="Proteomes" id="UP000327039">
    <property type="component" value="Unassembled WGS sequence"/>
</dbReference>
<evidence type="ECO:0000313" key="9">
    <source>
        <dbReference type="EMBL" id="KAA9087213.1"/>
    </source>
</evidence>
<dbReference type="PROSITE" id="PS50928">
    <property type="entry name" value="ABC_TM1"/>
    <property type="match status" value="1"/>
</dbReference>
<protein>
    <submittedName>
        <fullName evidence="9">Sugar ABC transporter permease</fullName>
    </submittedName>
</protein>
<keyword evidence="6 7" id="KW-0472">Membrane</keyword>
<name>A0A5J5IU69_9MICO</name>
<comment type="similarity">
    <text evidence="7">Belongs to the binding-protein-dependent transport system permease family.</text>
</comment>
<dbReference type="PANTHER" id="PTHR32243">
    <property type="entry name" value="MALTOSE TRANSPORT SYSTEM PERMEASE-RELATED"/>
    <property type="match status" value="1"/>
</dbReference>
<proteinExistence type="inferred from homology"/>
<keyword evidence="5 7" id="KW-1133">Transmembrane helix</keyword>
<evidence type="ECO:0000256" key="4">
    <source>
        <dbReference type="ARBA" id="ARBA00022692"/>
    </source>
</evidence>
<dbReference type="EMBL" id="VYRZ01000002">
    <property type="protein sequence ID" value="KAA9087213.1"/>
    <property type="molecule type" value="Genomic_DNA"/>
</dbReference>
<dbReference type="InterPro" id="IPR035906">
    <property type="entry name" value="MetI-like_sf"/>
</dbReference>
<dbReference type="Pfam" id="PF00528">
    <property type="entry name" value="BPD_transp_1"/>
    <property type="match status" value="1"/>
</dbReference>
<dbReference type="InterPro" id="IPR000515">
    <property type="entry name" value="MetI-like"/>
</dbReference>
<reference evidence="10" key="1">
    <citation type="submission" date="2019-09" db="EMBL/GenBank/DDBJ databases">
        <title>Mumia zhuanghuii sp. nov. isolated from the intestinal contents of plateau pika (Ochotona curzoniae) in the Qinghai-Tibet plateau of China.</title>
        <authorList>
            <person name="Tian Z."/>
        </authorList>
    </citation>
    <scope>NUCLEOTIDE SEQUENCE [LARGE SCALE GENOMIC DNA]</scope>
    <source>
        <strain evidence="10">DSM 25564</strain>
    </source>
</reference>
<evidence type="ECO:0000256" key="6">
    <source>
        <dbReference type="ARBA" id="ARBA00023136"/>
    </source>
</evidence>
<evidence type="ECO:0000256" key="5">
    <source>
        <dbReference type="ARBA" id="ARBA00022989"/>
    </source>
</evidence>
<dbReference type="SUPFAM" id="SSF161098">
    <property type="entry name" value="MetI-like"/>
    <property type="match status" value="1"/>
</dbReference>
<dbReference type="AlphaFoldDB" id="A0A5J5IU69"/>
<keyword evidence="10" id="KW-1185">Reference proteome</keyword>
<sequence length="277" mass="30181">MRRTRSRLITVLIHVELAVVAVIVLYPLAWIVGSSLGSGRSLAQASAIPTDPTFANYVRLFAETPFATWYGNSLIVAVSNMVLSVLLSAIAAYVFARLRFSGRRIGLLVMLVIQIFPTFMTAIAIYILYLTFGLLDSLAGLVIASVAAAVPYNIWLLKGYLDGISTSLDEAAVLDGASHLQIFTRILLPLMTPMLTFVAVTQFAVPWMDFILPRLLISSPENYTVAIGLFQLISDQTRNDFTTFAAGAILVAVPITVLYMVLQRYLVAGLAQGGEKE</sequence>
<dbReference type="GO" id="GO:0005886">
    <property type="term" value="C:plasma membrane"/>
    <property type="evidence" value="ECO:0007669"/>
    <property type="project" value="UniProtKB-SubCell"/>
</dbReference>
<dbReference type="InterPro" id="IPR050901">
    <property type="entry name" value="BP-dep_ABC_trans_perm"/>
</dbReference>
<keyword evidence="4 7" id="KW-0812">Transmembrane</keyword>
<gene>
    <name evidence="9" type="ORF">F6B42_09695</name>
</gene>
<evidence type="ECO:0000256" key="3">
    <source>
        <dbReference type="ARBA" id="ARBA00022475"/>
    </source>
</evidence>
<keyword evidence="2 7" id="KW-0813">Transport</keyword>
<keyword evidence="3" id="KW-1003">Cell membrane</keyword>
<evidence type="ECO:0000256" key="2">
    <source>
        <dbReference type="ARBA" id="ARBA00022448"/>
    </source>
</evidence>
<evidence type="ECO:0000256" key="1">
    <source>
        <dbReference type="ARBA" id="ARBA00004651"/>
    </source>
</evidence>
<feature type="transmembrane region" description="Helical" evidence="7">
    <location>
        <begin position="74"/>
        <end position="95"/>
    </location>
</feature>
<dbReference type="RefSeq" id="WP_150419410.1">
    <property type="nucleotide sequence ID" value="NZ_VYRZ01000002.1"/>
</dbReference>
<comment type="subcellular location">
    <subcellularLocation>
        <location evidence="1 7">Cell membrane</location>
        <topology evidence="1 7">Multi-pass membrane protein</topology>
    </subcellularLocation>
</comment>
<dbReference type="OrthoDB" id="3228189at2"/>
<organism evidence="9 10">
    <name type="scientific">Microbacterium radiodurans</name>
    <dbReference type="NCBI Taxonomy" id="661398"/>
    <lineage>
        <taxon>Bacteria</taxon>
        <taxon>Bacillati</taxon>
        <taxon>Actinomycetota</taxon>
        <taxon>Actinomycetes</taxon>
        <taxon>Micrococcales</taxon>
        <taxon>Microbacteriaceae</taxon>
        <taxon>Microbacterium</taxon>
    </lineage>
</organism>
<feature type="transmembrane region" description="Helical" evidence="7">
    <location>
        <begin position="186"/>
        <end position="205"/>
    </location>
</feature>